<feature type="domain" description="AB hydrolase-1" evidence="1">
    <location>
        <begin position="23"/>
        <end position="252"/>
    </location>
</feature>
<evidence type="ECO:0000259" key="1">
    <source>
        <dbReference type="Pfam" id="PF12697"/>
    </source>
</evidence>
<dbReference type="EMBL" id="FOAP01000017">
    <property type="protein sequence ID" value="SEM48882.1"/>
    <property type="molecule type" value="Genomic_DNA"/>
</dbReference>
<sequence length="262" mass="28292">METLLSNDGTPLAYARAGTGPSLVLVHGSNLDHHSWDAVLPALQARWTVYALDRRGRGRSGDASAYAVEREFEDVAALVNAVPGPVVLVGHSFGGICALGAALLTRNVGKLIVYEPPLTPMESFGPVDIIPRLEALAREGRLAETLETFLRDIGGADEATVQAMKAQPQWNALVASAHTLAREGRVITDAWRHLARYAELTVPTLLMYGERSPPFCAQVAKDLQGVLPRSHITVLPGQAHFAMNEAPELFVREVLAFTGTER</sequence>
<dbReference type="PANTHER" id="PTHR43194">
    <property type="entry name" value="HYDROLASE ALPHA/BETA FOLD FAMILY"/>
    <property type="match status" value="1"/>
</dbReference>
<name>A0A1H7YRL4_STIAU</name>
<dbReference type="Proteomes" id="UP000182719">
    <property type="component" value="Unassembled WGS sequence"/>
</dbReference>
<evidence type="ECO:0000313" key="3">
    <source>
        <dbReference type="Proteomes" id="UP000182719"/>
    </source>
</evidence>
<dbReference type="RefSeq" id="WP_075009469.1">
    <property type="nucleotide sequence ID" value="NZ_FOAP01000017.1"/>
</dbReference>
<gene>
    <name evidence="2" type="ORF">SAMN05444354_117135</name>
</gene>
<reference evidence="3" key="1">
    <citation type="submission" date="2016-10" db="EMBL/GenBank/DDBJ databases">
        <authorList>
            <person name="Varghese N."/>
            <person name="Submissions S."/>
        </authorList>
    </citation>
    <scope>NUCLEOTIDE SEQUENCE [LARGE SCALE GENOMIC DNA]</scope>
    <source>
        <strain evidence="3">DSM 17044</strain>
    </source>
</reference>
<protein>
    <submittedName>
        <fullName evidence="2">Pimeloyl-ACP methyl ester carboxylesterase</fullName>
    </submittedName>
</protein>
<dbReference type="Pfam" id="PF12697">
    <property type="entry name" value="Abhydrolase_6"/>
    <property type="match status" value="1"/>
</dbReference>
<evidence type="ECO:0000313" key="2">
    <source>
        <dbReference type="EMBL" id="SEM48882.1"/>
    </source>
</evidence>
<organism evidence="2 3">
    <name type="scientific">Stigmatella aurantiaca</name>
    <dbReference type="NCBI Taxonomy" id="41"/>
    <lineage>
        <taxon>Bacteria</taxon>
        <taxon>Pseudomonadati</taxon>
        <taxon>Myxococcota</taxon>
        <taxon>Myxococcia</taxon>
        <taxon>Myxococcales</taxon>
        <taxon>Cystobacterineae</taxon>
        <taxon>Archangiaceae</taxon>
        <taxon>Stigmatella</taxon>
    </lineage>
</organism>
<dbReference type="SUPFAM" id="SSF53474">
    <property type="entry name" value="alpha/beta-Hydrolases"/>
    <property type="match status" value="1"/>
</dbReference>
<keyword evidence="3" id="KW-1185">Reference proteome</keyword>
<dbReference type="PANTHER" id="PTHR43194:SF5">
    <property type="entry name" value="PIMELOYL-[ACYL-CARRIER PROTEIN] METHYL ESTER ESTERASE"/>
    <property type="match status" value="1"/>
</dbReference>
<dbReference type="InterPro" id="IPR000073">
    <property type="entry name" value="AB_hydrolase_1"/>
</dbReference>
<proteinExistence type="predicted"/>
<dbReference type="AlphaFoldDB" id="A0A1H7YRL4"/>
<dbReference type="Gene3D" id="3.40.50.1820">
    <property type="entry name" value="alpha/beta hydrolase"/>
    <property type="match status" value="1"/>
</dbReference>
<accession>A0A1H7YRL4</accession>
<dbReference type="InterPro" id="IPR029058">
    <property type="entry name" value="AB_hydrolase_fold"/>
</dbReference>
<dbReference type="InterPro" id="IPR050228">
    <property type="entry name" value="Carboxylesterase_BioH"/>
</dbReference>